<comment type="caution">
    <text evidence="3">The sequence shown here is derived from an EMBL/GenBank/DDBJ whole genome shotgun (WGS) entry which is preliminary data.</text>
</comment>
<dbReference type="PROSITE" id="PS51257">
    <property type="entry name" value="PROKAR_LIPOPROTEIN"/>
    <property type="match status" value="1"/>
</dbReference>
<dbReference type="AlphaFoldDB" id="A0A512RE97"/>
<feature type="region of interest" description="Disordered" evidence="1">
    <location>
        <begin position="25"/>
        <end position="53"/>
    </location>
</feature>
<evidence type="ECO:0000313" key="4">
    <source>
        <dbReference type="Proteomes" id="UP000321436"/>
    </source>
</evidence>
<evidence type="ECO:0000256" key="2">
    <source>
        <dbReference type="SAM" id="SignalP"/>
    </source>
</evidence>
<gene>
    <name evidence="3" type="ORF">CCY01nite_02850</name>
</gene>
<evidence type="ECO:0000256" key="1">
    <source>
        <dbReference type="SAM" id="MobiDB-lite"/>
    </source>
</evidence>
<evidence type="ECO:0000313" key="3">
    <source>
        <dbReference type="EMBL" id="GEP94025.1"/>
    </source>
</evidence>
<sequence length="193" mass="20709">MKRITTRISYVLLLAAAVFVSSCSKDGDTGPQGEQGPPGPAGPAGPGGPQGEPGTANVIYSDWLDVTYDAVTNEAGDTVAFEAFMDAPKLTNEILSTGEIKVYFNWGTAAEMTVDPLPLFDIYLGGGLSITTTFSAEQIYLFSNFDMSTFTDANGKQFQYRYILIPGGQTARSSKAVNWGNYKEVQAYLGLKD</sequence>
<organism evidence="3 4">
    <name type="scientific">Chitinophaga cymbidii</name>
    <dbReference type="NCBI Taxonomy" id="1096750"/>
    <lineage>
        <taxon>Bacteria</taxon>
        <taxon>Pseudomonadati</taxon>
        <taxon>Bacteroidota</taxon>
        <taxon>Chitinophagia</taxon>
        <taxon>Chitinophagales</taxon>
        <taxon>Chitinophagaceae</taxon>
        <taxon>Chitinophaga</taxon>
    </lineage>
</organism>
<reference evidence="3 4" key="1">
    <citation type="submission" date="2019-07" db="EMBL/GenBank/DDBJ databases">
        <title>Whole genome shotgun sequence of Chitinophaga cymbidii NBRC 109752.</title>
        <authorList>
            <person name="Hosoyama A."/>
            <person name="Uohara A."/>
            <person name="Ohji S."/>
            <person name="Ichikawa N."/>
        </authorList>
    </citation>
    <scope>NUCLEOTIDE SEQUENCE [LARGE SCALE GENOMIC DNA]</scope>
    <source>
        <strain evidence="3 4">NBRC 109752</strain>
    </source>
</reference>
<proteinExistence type="predicted"/>
<name>A0A512RE97_9BACT</name>
<feature type="chain" id="PRO_5022006446" description="Collagen-like protein" evidence="2">
    <location>
        <begin position="25"/>
        <end position="193"/>
    </location>
</feature>
<dbReference type="EMBL" id="BKAU01000001">
    <property type="protein sequence ID" value="GEP94025.1"/>
    <property type="molecule type" value="Genomic_DNA"/>
</dbReference>
<dbReference type="OrthoDB" id="679784at2"/>
<feature type="signal peptide" evidence="2">
    <location>
        <begin position="1"/>
        <end position="24"/>
    </location>
</feature>
<dbReference type="Proteomes" id="UP000321436">
    <property type="component" value="Unassembled WGS sequence"/>
</dbReference>
<evidence type="ECO:0008006" key="5">
    <source>
        <dbReference type="Google" id="ProtNLM"/>
    </source>
</evidence>
<dbReference type="RefSeq" id="WP_146857524.1">
    <property type="nucleotide sequence ID" value="NZ_BKAU01000001.1"/>
</dbReference>
<accession>A0A512RE97</accession>
<keyword evidence="2" id="KW-0732">Signal</keyword>
<protein>
    <recommendedName>
        <fullName evidence="5">Collagen-like protein</fullName>
    </recommendedName>
</protein>
<keyword evidence="4" id="KW-1185">Reference proteome</keyword>
<dbReference type="Gene3D" id="1.20.5.320">
    <property type="entry name" value="6-Phosphogluconate Dehydrogenase, domain 3"/>
    <property type="match status" value="1"/>
</dbReference>